<keyword evidence="6" id="KW-0631">Potassium channel</keyword>
<evidence type="ECO:0000256" key="2">
    <source>
        <dbReference type="ARBA" id="ARBA00022448"/>
    </source>
</evidence>
<gene>
    <name evidence="16" type="ORF">Cfor_08664</name>
</gene>
<feature type="compositionally biased region" description="Low complexity" evidence="13">
    <location>
        <begin position="1064"/>
        <end position="1073"/>
    </location>
</feature>
<dbReference type="SUPFAM" id="SSF55785">
    <property type="entry name" value="PYP-like sensor domain (PAS domain)"/>
    <property type="match status" value="1"/>
</dbReference>
<evidence type="ECO:0000256" key="8">
    <source>
        <dbReference type="ARBA" id="ARBA00022958"/>
    </source>
</evidence>
<sequence>RSFLVANAQHGLCHIIYCSDGFCRLSGYSRAEVMQRPAACEFLYGPLTSQHAIAVVKEALAVGAEKHFEILYYRKDGTKFLCSEVIAPIKSEVDDICLYIINFEDLTAPAAPAEEGVEANHKLSKFDRARQSFRQSFKMGSFRARSLRLTGYLTPPSDVTTEEADEEEDRKGEQRPLTAQSAAERKRGIFMRSRPQAVPADTGASLRDAENNNQLPSSPPAPIASPEVMSQRSTNVWDLDDSPRPVPHATSLDAITRKAAASETGPTAHKVPSRSATVSMLSALKTLQASIEATTLRPHTIDNFCQATRNNVSNVFPNTSSESDLQRYRAVWDRSSRERKSPSLSNVASDSLRHKFSIQDNGSAKFFQGALHTPNMGEKVAQVLSLGADVLPEYKLQSPRIHKWTILHYSPFKAVWDWVILLLVMYTAIFTPYVAAFLLNEPDFNNRKSKKYGDDPIVIIDLIVDVTFIVDILINFRTTYVNSNDEVVSHPGKIAVHYLRGWFLIDLVAAIPFDLLLFGSDTDEVRANPVPLTTTTLIGLLKTARLLRLVRVARKIDRYSEYGAAVLLLLMATFALIAHWLACIWYAIGNAERPLLPSKVGWLDILANDTHQFYGVNNTGGPSIKSRYITALYFTFSSLTSVGFGNVAPNTDAEKIFTICVMLVGSLMYASIFGNVSAIIQRLYSGTARYHTQMLRVREFIRFHQIPNPLRQRLEEYFQHAWTYTNGIDMNSVLKGFPECLQADICLHLNRNLLTNCSAFVGASPGCLRALSLKFKTTHAPPGDTLVHRGDVLTSLYFISRGSIEILKDDIVMAILGKDDIFGENPCLHPTLGKSSCNVRALTYCDLHKIHRDDLLDVLDLYPEFYQSFSSNLEITFNMRDEELAGVHPRASHHRTGAVISRSSSQDRDSDVQKYAFRPPRHRGQHAVSTDITGPGNANSRESSDDGSDYEKSGHGILEFSTEKAGQDVTPLNLEFGEEDKAQHRSSGGALNSITGMFSQLKRSLTDLRGLHKSASAAAMTQRHHQHDCKAGGFSNTMVALRSGTNGRSPSVTVHCYRRESQPLLQQQHSPLSGAGTHTPYLRHHQSSAPTQEDNVRVPPRPQPPHSALSHATGSSYYTTPSPPVHSSAPLHTQPALTQTSDNMHPAVLPPTRDQPPAPSHQWGDCRRDFEMYDRIEQLGRQLQSLEHAVASDMRLILTILQQQHAVRSSESSGSSMMPDYRESSSDYGQRSERSSRERNSQVHRSYSISQDSPSNFRPPTLEDQTSSQQPCPSTDMSHSHRSGSSDLHQRLPHQQSQLSSVPHTVTPELPTRRLHQQQPVYIPQRSQSQPTNLTQVHHSPSLSWRQSSPLQPSIHGEMESEDAWSIHQTPRGTGSDDATSWEFREVPSARLEAPIARLESLDELDQGQDSRSDSPNAGSSYAQKPDVRSSDV</sequence>
<accession>A0A6L2Q214</accession>
<dbReference type="Pfam" id="PF00027">
    <property type="entry name" value="cNMP_binding"/>
    <property type="match status" value="1"/>
</dbReference>
<keyword evidence="7" id="KW-0851">Voltage-gated channel</keyword>
<evidence type="ECO:0000259" key="15">
    <source>
        <dbReference type="PROSITE" id="PS50042"/>
    </source>
</evidence>
<dbReference type="InterPro" id="IPR018490">
    <property type="entry name" value="cNMP-bd_dom_sf"/>
</dbReference>
<dbReference type="Proteomes" id="UP000502823">
    <property type="component" value="Unassembled WGS sequence"/>
</dbReference>
<dbReference type="EMBL" id="BLKM01009497">
    <property type="protein sequence ID" value="GFG36848.1"/>
    <property type="molecule type" value="Genomic_DNA"/>
</dbReference>
<feature type="transmembrane region" description="Helical" evidence="14">
    <location>
        <begin position="628"/>
        <end position="649"/>
    </location>
</feature>
<dbReference type="InterPro" id="IPR050818">
    <property type="entry name" value="KCNH_animal-type"/>
</dbReference>
<evidence type="ECO:0000256" key="4">
    <source>
        <dbReference type="ARBA" id="ARBA00022538"/>
    </source>
</evidence>
<dbReference type="FunFam" id="2.60.120.10:FF:000011">
    <property type="entry name" value="Potassium channel, voltage-gated eag-related subfamily H, member 7"/>
    <property type="match status" value="1"/>
</dbReference>
<keyword evidence="9 14" id="KW-1133">Transmembrane helix</keyword>
<dbReference type="Gene3D" id="1.10.287.70">
    <property type="match status" value="1"/>
</dbReference>
<organism evidence="16 17">
    <name type="scientific">Coptotermes formosanus</name>
    <name type="common">Formosan subterranean termite</name>
    <dbReference type="NCBI Taxonomy" id="36987"/>
    <lineage>
        <taxon>Eukaryota</taxon>
        <taxon>Metazoa</taxon>
        <taxon>Ecdysozoa</taxon>
        <taxon>Arthropoda</taxon>
        <taxon>Hexapoda</taxon>
        <taxon>Insecta</taxon>
        <taxon>Pterygota</taxon>
        <taxon>Neoptera</taxon>
        <taxon>Polyneoptera</taxon>
        <taxon>Dictyoptera</taxon>
        <taxon>Blattodea</taxon>
        <taxon>Blattoidea</taxon>
        <taxon>Termitoidae</taxon>
        <taxon>Rhinotermitidae</taxon>
        <taxon>Coptotermes</taxon>
    </lineage>
</organism>
<dbReference type="GO" id="GO:0005886">
    <property type="term" value="C:plasma membrane"/>
    <property type="evidence" value="ECO:0007669"/>
    <property type="project" value="UniProtKB-SubCell"/>
</dbReference>
<evidence type="ECO:0000256" key="9">
    <source>
        <dbReference type="ARBA" id="ARBA00022989"/>
    </source>
</evidence>
<feature type="compositionally biased region" description="Basic and acidic residues" evidence="13">
    <location>
        <begin position="1220"/>
        <end position="1241"/>
    </location>
</feature>
<evidence type="ECO:0000256" key="14">
    <source>
        <dbReference type="SAM" id="Phobius"/>
    </source>
</evidence>
<feature type="region of interest" description="Disordered" evidence="13">
    <location>
        <begin position="153"/>
        <end position="230"/>
    </location>
</feature>
<feature type="region of interest" description="Disordered" evidence="13">
    <location>
        <begin position="1324"/>
        <end position="1433"/>
    </location>
</feature>
<feature type="compositionally biased region" description="Polar residues" evidence="13">
    <location>
        <begin position="1408"/>
        <end position="1423"/>
    </location>
</feature>
<feature type="compositionally biased region" description="Polar residues" evidence="13">
    <location>
        <begin position="1243"/>
        <end position="1302"/>
    </location>
</feature>
<keyword evidence="12" id="KW-0407">Ion channel</keyword>
<evidence type="ECO:0000256" key="12">
    <source>
        <dbReference type="ARBA" id="ARBA00023303"/>
    </source>
</evidence>
<feature type="compositionally biased region" description="Polar residues" evidence="13">
    <location>
        <begin position="1324"/>
        <end position="1352"/>
    </location>
</feature>
<protein>
    <recommendedName>
        <fullName evidence="15">Cyclic nucleotide-binding domain-containing protein</fullName>
    </recommendedName>
</protein>
<evidence type="ECO:0000256" key="11">
    <source>
        <dbReference type="ARBA" id="ARBA00023136"/>
    </source>
</evidence>
<dbReference type="CDD" id="cd00038">
    <property type="entry name" value="CAP_ED"/>
    <property type="match status" value="1"/>
</dbReference>
<dbReference type="PROSITE" id="PS50042">
    <property type="entry name" value="CNMP_BINDING_3"/>
    <property type="match status" value="1"/>
</dbReference>
<feature type="compositionally biased region" description="Polar residues" evidence="13">
    <location>
        <begin position="1367"/>
        <end position="1379"/>
    </location>
</feature>
<feature type="compositionally biased region" description="Polar residues" evidence="13">
    <location>
        <begin position="927"/>
        <end position="941"/>
    </location>
</feature>
<dbReference type="InterPro" id="IPR035965">
    <property type="entry name" value="PAS-like_dom_sf"/>
</dbReference>
<proteinExistence type="predicted"/>
<dbReference type="SUPFAM" id="SSF51206">
    <property type="entry name" value="cAMP-binding domain-like"/>
    <property type="match status" value="1"/>
</dbReference>
<dbReference type="PANTHER" id="PTHR10217">
    <property type="entry name" value="VOLTAGE AND LIGAND GATED POTASSIUM CHANNEL"/>
    <property type="match status" value="1"/>
</dbReference>
<comment type="subcellular location">
    <subcellularLocation>
        <location evidence="1">Cell membrane</location>
        <topology evidence="1">Multi-pass membrane protein</topology>
    </subcellularLocation>
</comment>
<evidence type="ECO:0000256" key="6">
    <source>
        <dbReference type="ARBA" id="ARBA00022826"/>
    </source>
</evidence>
<keyword evidence="17" id="KW-1185">Reference proteome</keyword>
<keyword evidence="5 14" id="KW-0812">Transmembrane</keyword>
<feature type="region of interest" description="Disordered" evidence="13">
    <location>
        <begin position="1206"/>
        <end position="1302"/>
    </location>
</feature>
<dbReference type="InterPro" id="IPR003967">
    <property type="entry name" value="K_chnl_volt-dep_ERG"/>
</dbReference>
<dbReference type="SUPFAM" id="SSF81324">
    <property type="entry name" value="Voltage-gated potassium channels"/>
    <property type="match status" value="1"/>
</dbReference>
<dbReference type="InterPro" id="IPR003938">
    <property type="entry name" value="K_chnl_volt-dep_EAG/ELK/ERG"/>
</dbReference>
<evidence type="ECO:0000256" key="13">
    <source>
        <dbReference type="SAM" id="MobiDB-lite"/>
    </source>
</evidence>
<dbReference type="FunFam" id="1.10.1200.260:FF:000001">
    <property type="entry name" value="Potassium voltage-gated channel subfamily H member 7"/>
    <property type="match status" value="1"/>
</dbReference>
<dbReference type="InterPro" id="IPR000014">
    <property type="entry name" value="PAS"/>
</dbReference>
<dbReference type="PRINTS" id="PR01470">
    <property type="entry name" value="ERGCHANNEL"/>
</dbReference>
<feature type="compositionally biased region" description="Polar residues" evidence="13">
    <location>
        <begin position="1110"/>
        <end position="1120"/>
    </location>
</feature>
<keyword evidence="2" id="KW-0813">Transport</keyword>
<feature type="region of interest" description="Disordered" evidence="13">
    <location>
        <begin position="1064"/>
        <end position="1165"/>
    </location>
</feature>
<keyword evidence="4" id="KW-0633">Potassium transport</keyword>
<feature type="transmembrane region" description="Helical" evidence="14">
    <location>
        <begin position="656"/>
        <end position="680"/>
    </location>
</feature>
<reference evidence="17" key="1">
    <citation type="submission" date="2020-01" db="EMBL/GenBank/DDBJ databases">
        <title>Draft genome sequence of the Termite Coptotermes fromosanus.</title>
        <authorList>
            <person name="Itakura S."/>
            <person name="Yosikawa Y."/>
            <person name="Umezawa K."/>
        </authorList>
    </citation>
    <scope>NUCLEOTIDE SEQUENCE [LARGE SCALE GENOMIC DNA]</scope>
</reference>
<feature type="region of interest" description="Disordered" evidence="13">
    <location>
        <begin position="888"/>
        <end position="954"/>
    </location>
</feature>
<keyword evidence="10" id="KW-0406">Ion transport</keyword>
<evidence type="ECO:0000256" key="5">
    <source>
        <dbReference type="ARBA" id="ARBA00022692"/>
    </source>
</evidence>
<comment type="caution">
    <text evidence="16">The sequence shown here is derived from an EMBL/GenBank/DDBJ whole genome shotgun (WGS) entry which is preliminary data.</text>
</comment>
<dbReference type="GO" id="GO:0034702">
    <property type="term" value="C:monoatomic ion channel complex"/>
    <property type="evidence" value="ECO:0007669"/>
    <property type="project" value="UniProtKB-KW"/>
</dbReference>
<dbReference type="OrthoDB" id="432483at2759"/>
<dbReference type="InterPro" id="IPR014710">
    <property type="entry name" value="RmlC-like_jellyroll"/>
</dbReference>
<dbReference type="CDD" id="cd00130">
    <property type="entry name" value="PAS"/>
    <property type="match status" value="1"/>
</dbReference>
<evidence type="ECO:0000256" key="10">
    <source>
        <dbReference type="ARBA" id="ARBA00023065"/>
    </source>
</evidence>
<dbReference type="PRINTS" id="PR01463">
    <property type="entry name" value="EAGCHANLFMLY"/>
</dbReference>
<feature type="transmembrane region" description="Helical" evidence="14">
    <location>
        <begin position="562"/>
        <end position="588"/>
    </location>
</feature>
<dbReference type="InParanoid" id="A0A6L2Q214"/>
<keyword evidence="8" id="KW-0630">Potassium</keyword>
<dbReference type="GO" id="GO:0042391">
    <property type="term" value="P:regulation of membrane potential"/>
    <property type="evidence" value="ECO:0007669"/>
    <property type="project" value="TreeGrafter"/>
</dbReference>
<name>A0A6L2Q214_COPFO</name>
<dbReference type="GO" id="GO:0005242">
    <property type="term" value="F:inward rectifier potassium channel activity"/>
    <property type="evidence" value="ECO:0007669"/>
    <property type="project" value="TreeGrafter"/>
</dbReference>
<dbReference type="SMART" id="SM00100">
    <property type="entry name" value="cNMP"/>
    <property type="match status" value="1"/>
</dbReference>
<dbReference type="FunFam" id="1.10.287.70:FF:000020">
    <property type="entry name" value="Potassium channel, voltage-gated eag-related subfamily H, member 7"/>
    <property type="match status" value="1"/>
</dbReference>
<feature type="non-terminal residue" evidence="16">
    <location>
        <position position="1"/>
    </location>
</feature>
<evidence type="ECO:0000256" key="1">
    <source>
        <dbReference type="ARBA" id="ARBA00004651"/>
    </source>
</evidence>
<dbReference type="InterPro" id="IPR000595">
    <property type="entry name" value="cNMP-bd_dom"/>
</dbReference>
<keyword evidence="11 14" id="KW-0472">Membrane</keyword>
<dbReference type="NCBIfam" id="TIGR00229">
    <property type="entry name" value="sensory_box"/>
    <property type="match status" value="1"/>
</dbReference>
<dbReference type="Pfam" id="PF00520">
    <property type="entry name" value="Ion_trans"/>
    <property type="match status" value="1"/>
</dbReference>
<keyword evidence="3" id="KW-1003">Cell membrane</keyword>
<dbReference type="Gene3D" id="1.10.1200.260">
    <property type="match status" value="1"/>
</dbReference>
<feature type="domain" description="Cyclic nucleotide-binding" evidence="15">
    <location>
        <begin position="759"/>
        <end position="859"/>
    </location>
</feature>
<dbReference type="Gene3D" id="2.60.120.10">
    <property type="entry name" value="Jelly Rolls"/>
    <property type="match status" value="1"/>
</dbReference>
<dbReference type="PANTHER" id="PTHR10217:SF548">
    <property type="entry name" value="GH12235P"/>
    <property type="match status" value="1"/>
</dbReference>
<evidence type="ECO:0000313" key="16">
    <source>
        <dbReference type="EMBL" id="GFG36848.1"/>
    </source>
</evidence>
<dbReference type="Gene3D" id="3.30.450.20">
    <property type="entry name" value="PAS domain"/>
    <property type="match status" value="1"/>
</dbReference>
<evidence type="ECO:0000256" key="3">
    <source>
        <dbReference type="ARBA" id="ARBA00022475"/>
    </source>
</evidence>
<dbReference type="InterPro" id="IPR005821">
    <property type="entry name" value="Ion_trans_dom"/>
</dbReference>
<evidence type="ECO:0000313" key="17">
    <source>
        <dbReference type="Proteomes" id="UP000502823"/>
    </source>
</evidence>
<feature type="transmembrane region" description="Helical" evidence="14">
    <location>
        <begin position="415"/>
        <end position="437"/>
    </location>
</feature>
<dbReference type="Pfam" id="PF13426">
    <property type="entry name" value="PAS_9"/>
    <property type="match status" value="1"/>
</dbReference>
<evidence type="ECO:0000256" key="7">
    <source>
        <dbReference type="ARBA" id="ARBA00022882"/>
    </source>
</evidence>